<comment type="caution">
    <text evidence="1">The sequence shown here is derived from an EMBL/GenBank/DDBJ whole genome shotgun (WGS) entry which is preliminary data.</text>
</comment>
<gene>
    <name evidence="1" type="ORF">I8752_15680</name>
</gene>
<protein>
    <recommendedName>
        <fullName evidence="3">SPOR domain-containing protein</fullName>
    </recommendedName>
</protein>
<evidence type="ECO:0000313" key="2">
    <source>
        <dbReference type="Proteomes" id="UP000662314"/>
    </source>
</evidence>
<organism evidence="1 2">
    <name type="scientific">Dendronalium phyllosphericum CENA369</name>
    <dbReference type="NCBI Taxonomy" id="1725256"/>
    <lineage>
        <taxon>Bacteria</taxon>
        <taxon>Bacillati</taxon>
        <taxon>Cyanobacteriota</taxon>
        <taxon>Cyanophyceae</taxon>
        <taxon>Nostocales</taxon>
        <taxon>Nostocaceae</taxon>
        <taxon>Dendronalium</taxon>
        <taxon>Dendronalium phyllosphericum</taxon>
    </lineage>
</organism>
<dbReference type="AlphaFoldDB" id="A0A8J7LER2"/>
<name>A0A8J7LER2_9NOST</name>
<proteinExistence type="predicted"/>
<dbReference type="RefSeq" id="WP_214433245.1">
    <property type="nucleotide sequence ID" value="NZ_CAWPUQ010000309.1"/>
</dbReference>
<sequence length="78" mass="9137">MPQNKIYNDCLLKTQTIAYKERLNSWAIARLLPDMQRVIVARFRSRSDADGHLQRLRQLIPGAYFVLVFDCQRDEAVV</sequence>
<evidence type="ECO:0000313" key="1">
    <source>
        <dbReference type="EMBL" id="MBH8574436.1"/>
    </source>
</evidence>
<keyword evidence="2" id="KW-1185">Reference proteome</keyword>
<reference evidence="1 2" key="1">
    <citation type="journal article" date="2021" name="Int. J. Syst. Evol. Microbiol.">
        <title>Amazonocrinis nigriterrae gen. nov., sp. nov., Atlanticothrix silvestris gen. nov., sp. nov. and Dendronalium phyllosphericum gen. nov., sp. nov., nostocacean cyanobacteria from Brazilian environments.</title>
        <authorList>
            <person name="Alvarenga D.O."/>
            <person name="Andreote A.P.D."/>
            <person name="Branco L.H.Z."/>
            <person name="Delbaje E."/>
            <person name="Cruz R.B."/>
            <person name="Varani A.M."/>
            <person name="Fiore M.F."/>
        </authorList>
    </citation>
    <scope>NUCLEOTIDE SEQUENCE [LARGE SCALE GENOMIC DNA]</scope>
    <source>
        <strain evidence="1 2">CENA369</strain>
    </source>
</reference>
<dbReference type="EMBL" id="JAECZA010000072">
    <property type="protein sequence ID" value="MBH8574436.1"/>
    <property type="molecule type" value="Genomic_DNA"/>
</dbReference>
<dbReference type="Proteomes" id="UP000662314">
    <property type="component" value="Unassembled WGS sequence"/>
</dbReference>
<accession>A0A8J7LER2</accession>
<evidence type="ECO:0008006" key="3">
    <source>
        <dbReference type="Google" id="ProtNLM"/>
    </source>
</evidence>